<dbReference type="GO" id="GO:0005524">
    <property type="term" value="F:ATP binding"/>
    <property type="evidence" value="ECO:0007669"/>
    <property type="project" value="UniProtKB-KW"/>
</dbReference>
<keyword evidence="20" id="KW-1185">Reference proteome</keyword>
<evidence type="ECO:0000256" key="5">
    <source>
        <dbReference type="ARBA" id="ARBA00022553"/>
    </source>
</evidence>
<gene>
    <name evidence="19" type="ORF">U1T56_03525</name>
</gene>
<dbReference type="Gene3D" id="1.20.120.160">
    <property type="entry name" value="HPT domain"/>
    <property type="match status" value="1"/>
</dbReference>
<evidence type="ECO:0000256" key="14">
    <source>
        <dbReference type="SAM" id="MobiDB-lite"/>
    </source>
</evidence>
<dbReference type="EC" id="2.7.13.3" evidence="3"/>
<evidence type="ECO:0000259" key="18">
    <source>
        <dbReference type="PROSITE" id="PS50894"/>
    </source>
</evidence>
<evidence type="ECO:0000256" key="6">
    <source>
        <dbReference type="ARBA" id="ARBA00022692"/>
    </source>
</evidence>
<feature type="domain" description="Histidine kinase" evidence="16">
    <location>
        <begin position="200"/>
        <end position="421"/>
    </location>
</feature>
<dbReference type="SMART" id="SM00388">
    <property type="entry name" value="HisKA"/>
    <property type="match status" value="1"/>
</dbReference>
<dbReference type="InterPro" id="IPR036641">
    <property type="entry name" value="HPT_dom_sf"/>
</dbReference>
<dbReference type="SMART" id="SM00448">
    <property type="entry name" value="REC"/>
    <property type="match status" value="1"/>
</dbReference>
<evidence type="ECO:0000256" key="2">
    <source>
        <dbReference type="ARBA" id="ARBA00004651"/>
    </source>
</evidence>
<evidence type="ECO:0000256" key="9">
    <source>
        <dbReference type="ARBA" id="ARBA00022989"/>
    </source>
</evidence>
<dbReference type="Pfam" id="PF01627">
    <property type="entry name" value="Hpt"/>
    <property type="match status" value="1"/>
</dbReference>
<dbReference type="PANTHER" id="PTHR45339:SF1">
    <property type="entry name" value="HYBRID SIGNAL TRANSDUCTION HISTIDINE KINASE J"/>
    <property type="match status" value="1"/>
</dbReference>
<dbReference type="RefSeq" id="WP_418158057.1">
    <property type="nucleotide sequence ID" value="NZ_JBBLZC010000002.1"/>
</dbReference>
<dbReference type="CDD" id="cd17546">
    <property type="entry name" value="REC_hyHK_CKI1_RcsC-like"/>
    <property type="match status" value="1"/>
</dbReference>
<dbReference type="InterPro" id="IPR003594">
    <property type="entry name" value="HATPase_dom"/>
</dbReference>
<dbReference type="CDD" id="cd16922">
    <property type="entry name" value="HATPase_EvgS-ArcB-TorS-like"/>
    <property type="match status" value="1"/>
</dbReference>
<feature type="modified residue" description="Phosphohistidine" evidence="12">
    <location>
        <position position="776"/>
    </location>
</feature>
<dbReference type="Gene3D" id="3.40.50.2300">
    <property type="match status" value="1"/>
</dbReference>
<evidence type="ECO:0000256" key="10">
    <source>
        <dbReference type="ARBA" id="ARBA00023012"/>
    </source>
</evidence>
<evidence type="ECO:0000259" key="16">
    <source>
        <dbReference type="PROSITE" id="PS50109"/>
    </source>
</evidence>
<keyword evidence="7" id="KW-0547">Nucleotide-binding</keyword>
<feature type="domain" description="Response regulatory" evidence="17">
    <location>
        <begin position="567"/>
        <end position="684"/>
    </location>
</feature>
<dbReference type="Gene3D" id="3.30.565.10">
    <property type="entry name" value="Histidine kinase-like ATPase, C-terminal domain"/>
    <property type="match status" value="1"/>
</dbReference>
<dbReference type="CDD" id="cd00082">
    <property type="entry name" value="HisKA"/>
    <property type="match status" value="1"/>
</dbReference>
<dbReference type="PROSITE" id="PS50894">
    <property type="entry name" value="HPT"/>
    <property type="match status" value="1"/>
</dbReference>
<name>A0ABU8XMC0_9PROT</name>
<keyword evidence="8 19" id="KW-0067">ATP-binding</keyword>
<evidence type="ECO:0000256" key="7">
    <source>
        <dbReference type="ARBA" id="ARBA00022741"/>
    </source>
</evidence>
<dbReference type="Pfam" id="PF02518">
    <property type="entry name" value="HATPase_c"/>
    <property type="match status" value="1"/>
</dbReference>
<dbReference type="SUPFAM" id="SSF52172">
    <property type="entry name" value="CheY-like"/>
    <property type="match status" value="1"/>
</dbReference>
<dbReference type="EMBL" id="JBBLZC010000002">
    <property type="protein sequence ID" value="MEK0082209.1"/>
    <property type="molecule type" value="Genomic_DNA"/>
</dbReference>
<keyword evidence="5 13" id="KW-0597">Phosphoprotein</keyword>
<evidence type="ECO:0000256" key="3">
    <source>
        <dbReference type="ARBA" id="ARBA00012438"/>
    </source>
</evidence>
<organism evidence="19 20">
    <name type="scientific">Benzoatithermus flavus</name>
    <dbReference type="NCBI Taxonomy" id="3108223"/>
    <lineage>
        <taxon>Bacteria</taxon>
        <taxon>Pseudomonadati</taxon>
        <taxon>Pseudomonadota</taxon>
        <taxon>Alphaproteobacteria</taxon>
        <taxon>Geminicoccales</taxon>
        <taxon>Geminicoccaceae</taxon>
        <taxon>Benzoatithermus</taxon>
    </lineage>
</organism>
<evidence type="ECO:0000256" key="1">
    <source>
        <dbReference type="ARBA" id="ARBA00000085"/>
    </source>
</evidence>
<dbReference type="Pfam" id="PF00072">
    <property type="entry name" value="Response_reg"/>
    <property type="match status" value="1"/>
</dbReference>
<proteinExistence type="predicted"/>
<dbReference type="PANTHER" id="PTHR45339">
    <property type="entry name" value="HYBRID SIGNAL TRANSDUCTION HISTIDINE KINASE J"/>
    <property type="match status" value="1"/>
</dbReference>
<sequence length="844" mass="89915">MDGLKIRWQRTRERLRAAGNSEHEQALIRIGVIVGMYGFVLLMPHDPLEHQRVLRGSTLVFALGLTSSLAVLAHTLIRPAPLPWRRFVAILIDTFGVNGALFVGGSAASAFYPLLLWVILGHGFRYGRIYLIAAAGTSLVLFGGVIALSAEWRANPVLAGALIASLVVLPAYFAVLLRKLTDAIGRAEEASRAKSHFLATMSHELRTPLNAIIGMGELLAGTRLDLEQRDMTATIRTAAVSLLGLVDEVLDLARLEARRYTVEAEPFDLHDGLARVRLMLRHVATRKGLHLRLRLAPLTPYRLEGSARALHHVLINLVGNAIKFTEKGGVRLAVEPVAWSEREVRLRFSVTDTGPGLSPEAQNRVFERFARGADAMRKGIVGTGLGLSIARELVELMGGTIGVESAPGRGSTFWFELPLGLAAAPAGAPDERLEGCVVVIGGRDAATALAERTARFGCRTRCVATTEAAVELLAHEADPVVVLVGERAPAVDLDGLAAALSGISSLEPVELITVGLRRETAASVVDLAADAPDAALFAALRAALRRPLLTGDLPGAAAAGEPRRSLAILVAEDNRTNQKVVGRMLERAGHRVTVVGSGEEVLEALAHPGFDLVLLDINMPGMTGIEAVKLLRFTHDPRELPPIVALSADATPKTQEACRAVGFSAYLTKPIDTGLLLRTLDELTGSGAGDRSASGSTPPSEASGPADIPETASEPASGAAPALDPAKIASLVQLDRGDGFFAGLVDDFLAEAAGILAELEQAAERGDARTFRDQAHALRSSAAHVGAMAVFALCLGWRELDDHALMMRAGAELAALRHEFVRAREALLAAKRRHESARSRPHRR</sequence>
<dbReference type="InterPro" id="IPR011006">
    <property type="entry name" value="CheY-like_superfamily"/>
</dbReference>
<feature type="domain" description="HPt" evidence="18">
    <location>
        <begin position="737"/>
        <end position="831"/>
    </location>
</feature>
<dbReference type="InterPro" id="IPR003661">
    <property type="entry name" value="HisK_dim/P_dom"/>
</dbReference>
<feature type="modified residue" description="4-aspartylphosphate" evidence="13">
    <location>
        <position position="616"/>
    </location>
</feature>
<evidence type="ECO:0000256" key="11">
    <source>
        <dbReference type="ARBA" id="ARBA00023136"/>
    </source>
</evidence>
<evidence type="ECO:0000256" key="12">
    <source>
        <dbReference type="PROSITE-ProRule" id="PRU00110"/>
    </source>
</evidence>
<comment type="subcellular location">
    <subcellularLocation>
        <location evidence="2">Cell membrane</location>
        <topology evidence="2">Multi-pass membrane protein</topology>
    </subcellularLocation>
</comment>
<feature type="transmembrane region" description="Helical" evidence="15">
    <location>
        <begin position="26"/>
        <end position="44"/>
    </location>
</feature>
<dbReference type="SUPFAM" id="SSF47384">
    <property type="entry name" value="Homodimeric domain of signal transducing histidine kinase"/>
    <property type="match status" value="1"/>
</dbReference>
<keyword evidence="4" id="KW-1003">Cell membrane</keyword>
<feature type="transmembrane region" description="Helical" evidence="15">
    <location>
        <begin position="129"/>
        <end position="150"/>
    </location>
</feature>
<dbReference type="Gene3D" id="1.10.287.130">
    <property type="match status" value="1"/>
</dbReference>
<dbReference type="PROSITE" id="PS50109">
    <property type="entry name" value="HIS_KIN"/>
    <property type="match status" value="1"/>
</dbReference>
<dbReference type="SUPFAM" id="SSF47226">
    <property type="entry name" value="Histidine-containing phosphotransfer domain, HPT domain"/>
    <property type="match status" value="1"/>
</dbReference>
<feature type="transmembrane region" description="Helical" evidence="15">
    <location>
        <begin position="97"/>
        <end position="120"/>
    </location>
</feature>
<keyword evidence="6 15" id="KW-0812">Transmembrane</keyword>
<keyword evidence="10" id="KW-0902">Two-component regulatory system</keyword>
<evidence type="ECO:0000256" key="15">
    <source>
        <dbReference type="SAM" id="Phobius"/>
    </source>
</evidence>
<evidence type="ECO:0000259" key="17">
    <source>
        <dbReference type="PROSITE" id="PS50110"/>
    </source>
</evidence>
<feature type="transmembrane region" description="Helical" evidence="15">
    <location>
        <begin position="56"/>
        <end position="77"/>
    </location>
</feature>
<evidence type="ECO:0000313" key="19">
    <source>
        <dbReference type="EMBL" id="MEK0082209.1"/>
    </source>
</evidence>
<feature type="region of interest" description="Disordered" evidence="14">
    <location>
        <begin position="686"/>
        <end position="721"/>
    </location>
</feature>
<dbReference type="InterPro" id="IPR004358">
    <property type="entry name" value="Sig_transdc_His_kin-like_C"/>
</dbReference>
<dbReference type="PROSITE" id="PS50110">
    <property type="entry name" value="RESPONSE_REGULATORY"/>
    <property type="match status" value="1"/>
</dbReference>
<comment type="catalytic activity">
    <reaction evidence="1">
        <text>ATP + protein L-histidine = ADP + protein N-phospho-L-histidine.</text>
        <dbReference type="EC" id="2.7.13.3"/>
    </reaction>
</comment>
<dbReference type="InterPro" id="IPR001789">
    <property type="entry name" value="Sig_transdc_resp-reg_receiver"/>
</dbReference>
<dbReference type="InterPro" id="IPR008207">
    <property type="entry name" value="Sig_transdc_His_kin_Hpt_dom"/>
</dbReference>
<protein>
    <recommendedName>
        <fullName evidence="3">histidine kinase</fullName>
        <ecNumber evidence="3">2.7.13.3</ecNumber>
    </recommendedName>
</protein>
<dbReference type="Pfam" id="PF00512">
    <property type="entry name" value="HisKA"/>
    <property type="match status" value="1"/>
</dbReference>
<comment type="caution">
    <text evidence="19">The sequence shown here is derived from an EMBL/GenBank/DDBJ whole genome shotgun (WGS) entry which is preliminary data.</text>
</comment>
<dbReference type="SMART" id="SM00387">
    <property type="entry name" value="HATPase_c"/>
    <property type="match status" value="1"/>
</dbReference>
<dbReference type="PRINTS" id="PR00344">
    <property type="entry name" value="BCTRLSENSOR"/>
</dbReference>
<evidence type="ECO:0000256" key="4">
    <source>
        <dbReference type="ARBA" id="ARBA00022475"/>
    </source>
</evidence>
<keyword evidence="9 15" id="KW-1133">Transmembrane helix</keyword>
<evidence type="ECO:0000256" key="13">
    <source>
        <dbReference type="PROSITE-ProRule" id="PRU00169"/>
    </source>
</evidence>
<evidence type="ECO:0000256" key="8">
    <source>
        <dbReference type="ARBA" id="ARBA00022840"/>
    </source>
</evidence>
<dbReference type="InterPro" id="IPR005467">
    <property type="entry name" value="His_kinase_dom"/>
</dbReference>
<dbReference type="InterPro" id="IPR036097">
    <property type="entry name" value="HisK_dim/P_sf"/>
</dbReference>
<dbReference type="SUPFAM" id="SSF55874">
    <property type="entry name" value="ATPase domain of HSP90 chaperone/DNA topoisomerase II/histidine kinase"/>
    <property type="match status" value="1"/>
</dbReference>
<keyword evidence="11 15" id="KW-0472">Membrane</keyword>
<dbReference type="InterPro" id="IPR036890">
    <property type="entry name" value="HATPase_C_sf"/>
</dbReference>
<accession>A0ABU8XMC0</accession>
<evidence type="ECO:0000313" key="20">
    <source>
        <dbReference type="Proteomes" id="UP001375743"/>
    </source>
</evidence>
<feature type="transmembrane region" description="Helical" evidence="15">
    <location>
        <begin position="156"/>
        <end position="177"/>
    </location>
</feature>
<dbReference type="Proteomes" id="UP001375743">
    <property type="component" value="Unassembled WGS sequence"/>
</dbReference>
<reference evidence="19 20" key="1">
    <citation type="submission" date="2024-01" db="EMBL/GenBank/DDBJ databases">
        <title>Multi-omics insights into the function and evolution of sodium benzoate biodegradation pathways in Benzoatithermus flavus gen. nov., sp. nov. from hot spring.</title>
        <authorList>
            <person name="Hu C.-J."/>
            <person name="Li W.-J."/>
        </authorList>
    </citation>
    <scope>NUCLEOTIDE SEQUENCE [LARGE SCALE GENOMIC DNA]</scope>
    <source>
        <strain evidence="19 20">SYSU G07066</strain>
    </source>
</reference>